<evidence type="ECO:0000313" key="2">
    <source>
        <dbReference type="Proteomes" id="UP000195766"/>
    </source>
</evidence>
<reference evidence="1 2" key="1">
    <citation type="submission" date="2017-02" db="EMBL/GenBank/DDBJ databases">
        <authorList>
            <person name="Peterson S.W."/>
        </authorList>
    </citation>
    <scope>NUCLEOTIDE SEQUENCE [LARGE SCALE GENOMIC DNA]</scope>
    <source>
        <strain evidence="1 2">3F5N</strain>
    </source>
</reference>
<name>A0A1R4FZ48_BREDI</name>
<protein>
    <submittedName>
        <fullName evidence="1">Uncharacterized protein</fullName>
    </submittedName>
</protein>
<gene>
    <name evidence="1" type="ORF">FM111_08180</name>
</gene>
<dbReference type="EMBL" id="FUIE01000044">
    <property type="protein sequence ID" value="SJM61270.1"/>
    <property type="molecule type" value="Genomic_DNA"/>
</dbReference>
<sequence length="38" mass="3889">MDAGEEGMVSGTLPAPGTRAKRIMTESATSADSGFVPY</sequence>
<dbReference type="AlphaFoldDB" id="A0A1R4FZ48"/>
<evidence type="ECO:0000313" key="1">
    <source>
        <dbReference type="EMBL" id="SJM61270.1"/>
    </source>
</evidence>
<accession>A0A1R4FZ48</accession>
<proteinExistence type="predicted"/>
<dbReference type="Proteomes" id="UP000195766">
    <property type="component" value="Unassembled WGS sequence"/>
</dbReference>
<organism evidence="1 2">
    <name type="scientific">Brevundimonas diminuta 3F5N</name>
    <dbReference type="NCBI Taxonomy" id="1255603"/>
    <lineage>
        <taxon>Bacteria</taxon>
        <taxon>Pseudomonadati</taxon>
        <taxon>Pseudomonadota</taxon>
        <taxon>Alphaproteobacteria</taxon>
        <taxon>Caulobacterales</taxon>
        <taxon>Caulobacteraceae</taxon>
        <taxon>Brevundimonas</taxon>
    </lineage>
</organism>